<keyword evidence="4" id="KW-1015">Disulfide bond</keyword>
<dbReference type="OrthoDB" id="4505683at2759"/>
<accession>A0A550CJ86</accession>
<dbReference type="EMBL" id="VDMD01000006">
    <property type="protein sequence ID" value="TRM64816.1"/>
    <property type="molecule type" value="Genomic_DNA"/>
</dbReference>
<feature type="region of interest" description="Disordered" evidence="5">
    <location>
        <begin position="181"/>
        <end position="221"/>
    </location>
</feature>
<feature type="region of interest" description="Disordered" evidence="5">
    <location>
        <begin position="1"/>
        <end position="35"/>
    </location>
</feature>
<feature type="transmembrane region" description="Helical" evidence="6">
    <location>
        <begin position="233"/>
        <end position="253"/>
    </location>
</feature>
<dbReference type="AlphaFoldDB" id="A0A550CJ86"/>
<evidence type="ECO:0000259" key="7">
    <source>
        <dbReference type="PROSITE" id="PS52012"/>
    </source>
</evidence>
<gene>
    <name evidence="8" type="ORF">BD626DRAFT_489979</name>
</gene>
<evidence type="ECO:0000313" key="8">
    <source>
        <dbReference type="EMBL" id="TRM64816.1"/>
    </source>
</evidence>
<proteinExistence type="predicted"/>
<protein>
    <recommendedName>
        <fullName evidence="7">CFEM domain-containing protein</fullName>
    </recommendedName>
</protein>
<name>A0A550CJ86_9AGAR</name>
<evidence type="ECO:0000313" key="9">
    <source>
        <dbReference type="Proteomes" id="UP000320762"/>
    </source>
</evidence>
<organism evidence="8 9">
    <name type="scientific">Schizophyllum amplum</name>
    <dbReference type="NCBI Taxonomy" id="97359"/>
    <lineage>
        <taxon>Eukaryota</taxon>
        <taxon>Fungi</taxon>
        <taxon>Dikarya</taxon>
        <taxon>Basidiomycota</taxon>
        <taxon>Agaricomycotina</taxon>
        <taxon>Agaricomycetes</taxon>
        <taxon>Agaricomycetidae</taxon>
        <taxon>Agaricales</taxon>
        <taxon>Schizophyllaceae</taxon>
        <taxon>Schizophyllum</taxon>
    </lineage>
</organism>
<dbReference type="Proteomes" id="UP000320762">
    <property type="component" value="Unassembled WGS sequence"/>
</dbReference>
<sequence length="254" mass="24981">MLCRLPGQPTQDLQPRGQLNGGAAPGSSRPSISSDLSLTPETSCHAYIAPHCCRFLSFLLVVASPSPLSGIHAFTKMKNVLALFALATAALAQSSTSTASSAAASSTAGISACILQCSSDAASTNGCSSVTDLQCMCTSSGFQNDAASCMQENCTEAEMEAALQLQATECAAIASSASDTASAPTATSSGSVTSSGTQTSSDSASSSTGPSSAEPSASATDSNAATARATSSFGYAVAIAVSIVGTVFGGALVL</sequence>
<reference evidence="8 9" key="1">
    <citation type="journal article" date="2019" name="New Phytol.">
        <title>Comparative genomics reveals unique wood-decay strategies and fruiting body development in the Schizophyllaceae.</title>
        <authorList>
            <person name="Almasi E."/>
            <person name="Sahu N."/>
            <person name="Krizsan K."/>
            <person name="Balint B."/>
            <person name="Kovacs G.M."/>
            <person name="Kiss B."/>
            <person name="Cseklye J."/>
            <person name="Drula E."/>
            <person name="Henrissat B."/>
            <person name="Nagy I."/>
            <person name="Chovatia M."/>
            <person name="Adam C."/>
            <person name="LaButti K."/>
            <person name="Lipzen A."/>
            <person name="Riley R."/>
            <person name="Grigoriev I.V."/>
            <person name="Nagy L.G."/>
        </authorList>
    </citation>
    <scope>NUCLEOTIDE SEQUENCE [LARGE SCALE GENOMIC DNA]</scope>
    <source>
        <strain evidence="8 9">NL-1724</strain>
    </source>
</reference>
<keyword evidence="9" id="KW-1185">Reference proteome</keyword>
<evidence type="ECO:0000256" key="2">
    <source>
        <dbReference type="ARBA" id="ARBA00022525"/>
    </source>
</evidence>
<dbReference type="GO" id="GO:0005576">
    <property type="term" value="C:extracellular region"/>
    <property type="evidence" value="ECO:0007669"/>
    <property type="project" value="UniProtKB-SubCell"/>
</dbReference>
<evidence type="ECO:0000256" key="1">
    <source>
        <dbReference type="ARBA" id="ARBA00004613"/>
    </source>
</evidence>
<feature type="domain" description="CFEM" evidence="7">
    <location>
        <begin position="85"/>
        <end position="197"/>
    </location>
</feature>
<dbReference type="Pfam" id="PF05730">
    <property type="entry name" value="CFEM"/>
    <property type="match status" value="1"/>
</dbReference>
<keyword evidence="6" id="KW-1133">Transmembrane helix</keyword>
<evidence type="ECO:0000256" key="3">
    <source>
        <dbReference type="ARBA" id="ARBA00022729"/>
    </source>
</evidence>
<keyword evidence="6" id="KW-0812">Transmembrane</keyword>
<dbReference type="PROSITE" id="PS52012">
    <property type="entry name" value="CFEM"/>
    <property type="match status" value="1"/>
</dbReference>
<evidence type="ECO:0000256" key="4">
    <source>
        <dbReference type="ARBA" id="ARBA00023157"/>
    </source>
</evidence>
<evidence type="ECO:0000256" key="6">
    <source>
        <dbReference type="SAM" id="Phobius"/>
    </source>
</evidence>
<comment type="subcellular location">
    <subcellularLocation>
        <location evidence="1">Secreted</location>
    </subcellularLocation>
</comment>
<dbReference type="STRING" id="97359.A0A550CJ86"/>
<comment type="caution">
    <text evidence="8">The sequence shown here is derived from an EMBL/GenBank/DDBJ whole genome shotgun (WGS) entry which is preliminary data.</text>
</comment>
<dbReference type="SMART" id="SM00747">
    <property type="entry name" value="CFEM"/>
    <property type="match status" value="1"/>
</dbReference>
<keyword evidence="6" id="KW-0472">Membrane</keyword>
<keyword evidence="2" id="KW-0964">Secreted</keyword>
<keyword evidence="3" id="KW-0732">Signal</keyword>
<evidence type="ECO:0000256" key="5">
    <source>
        <dbReference type="SAM" id="MobiDB-lite"/>
    </source>
</evidence>
<dbReference type="InterPro" id="IPR008427">
    <property type="entry name" value="Extracellular_membr_CFEM_dom"/>
</dbReference>